<dbReference type="RefSeq" id="WP_282839646.1">
    <property type="nucleotide sequence ID" value="NZ_JASCXW010000021.1"/>
</dbReference>
<evidence type="ECO:0008006" key="4">
    <source>
        <dbReference type="Google" id="ProtNLM"/>
    </source>
</evidence>
<feature type="transmembrane region" description="Helical" evidence="1">
    <location>
        <begin position="6"/>
        <end position="24"/>
    </location>
</feature>
<dbReference type="AlphaFoldDB" id="A0AAW6U5G5"/>
<proteinExistence type="predicted"/>
<accession>A0AAW6U5G5</accession>
<keyword evidence="3" id="KW-1185">Reference proteome</keyword>
<dbReference type="EMBL" id="JASCXW010000021">
    <property type="protein sequence ID" value="MDI6453216.1"/>
    <property type="molecule type" value="Genomic_DNA"/>
</dbReference>
<keyword evidence="1" id="KW-0472">Membrane</keyword>
<organism evidence="2 3">
    <name type="scientific">Peloplasma aerotolerans</name>
    <dbReference type="NCBI Taxonomy" id="3044389"/>
    <lineage>
        <taxon>Bacteria</taxon>
        <taxon>Bacillati</taxon>
        <taxon>Mycoplasmatota</taxon>
        <taxon>Mollicutes</taxon>
        <taxon>Acholeplasmatales</taxon>
        <taxon>Acholeplasmataceae</taxon>
        <taxon>Peloplasma</taxon>
    </lineage>
</organism>
<name>A0AAW6U5G5_9MOLU</name>
<sequence>MQFVQANFAVFLLPVVFLYVYLLGKHMFTHAYYYIFGALIITTIVFYIDIPLISNMIDRGHLSLSFFILVIFAGVFKKKSTMSKILSISRGENAIIGFIFLIPHALNRLSLALYGYNTTGLIAFILFIPLVITSLMIVRKKMKPIHWKRLHKLSYITYLLIYIHIGFNIYFRDPFYFAVKPNVWLFHLLPILYIILRLVNIIIPKYKQRAAT</sequence>
<evidence type="ECO:0000313" key="3">
    <source>
        <dbReference type="Proteomes" id="UP001431532"/>
    </source>
</evidence>
<feature type="transmembrane region" description="Helical" evidence="1">
    <location>
        <begin position="88"/>
        <end position="106"/>
    </location>
</feature>
<evidence type="ECO:0000313" key="2">
    <source>
        <dbReference type="EMBL" id="MDI6453216.1"/>
    </source>
</evidence>
<feature type="transmembrane region" description="Helical" evidence="1">
    <location>
        <begin position="183"/>
        <end position="203"/>
    </location>
</feature>
<gene>
    <name evidence="2" type="ORF">QJ521_06550</name>
</gene>
<keyword evidence="1" id="KW-0812">Transmembrane</keyword>
<keyword evidence="1" id="KW-1133">Transmembrane helix</keyword>
<comment type="caution">
    <text evidence="2">The sequence shown here is derived from an EMBL/GenBank/DDBJ whole genome shotgun (WGS) entry which is preliminary data.</text>
</comment>
<feature type="transmembrane region" description="Helical" evidence="1">
    <location>
        <begin position="31"/>
        <end position="48"/>
    </location>
</feature>
<dbReference type="Proteomes" id="UP001431532">
    <property type="component" value="Unassembled WGS sequence"/>
</dbReference>
<feature type="transmembrane region" description="Helical" evidence="1">
    <location>
        <begin position="60"/>
        <end position="76"/>
    </location>
</feature>
<evidence type="ECO:0000256" key="1">
    <source>
        <dbReference type="SAM" id="Phobius"/>
    </source>
</evidence>
<feature type="transmembrane region" description="Helical" evidence="1">
    <location>
        <begin position="118"/>
        <end position="138"/>
    </location>
</feature>
<reference evidence="2" key="1">
    <citation type="submission" date="2023-05" db="EMBL/GenBank/DDBJ databases">
        <title>Mariniplasma microaerophilum sp. nov., a novel anaerobic mollicute isolated from terrestrial mud volcano, Taman Peninsula, Russia.</title>
        <authorList>
            <person name="Khomyakova M.A."/>
            <person name="Merkel A.Y."/>
            <person name="Slobodkin A.I."/>
        </authorList>
    </citation>
    <scope>NUCLEOTIDE SEQUENCE</scope>
    <source>
        <strain evidence="2">M4Ah</strain>
    </source>
</reference>
<protein>
    <recommendedName>
        <fullName evidence="4">Ferric oxidoreductase domain-containing protein</fullName>
    </recommendedName>
</protein>
<feature type="transmembrane region" description="Helical" evidence="1">
    <location>
        <begin position="150"/>
        <end position="171"/>
    </location>
</feature>